<protein>
    <submittedName>
        <fullName evidence="2">Uncharacterized protein</fullName>
    </submittedName>
</protein>
<dbReference type="EMBL" id="JELW01000006">
    <property type="protein sequence ID" value="EXV02041.1"/>
    <property type="molecule type" value="Genomic_DNA"/>
</dbReference>
<feature type="compositionally biased region" description="Acidic residues" evidence="1">
    <location>
        <begin position="15"/>
        <end position="29"/>
    </location>
</feature>
<feature type="compositionally biased region" description="Pro residues" evidence="1">
    <location>
        <begin position="43"/>
        <end position="52"/>
    </location>
</feature>
<organism evidence="2 3">
    <name type="scientific">Metarhizium robertsii</name>
    <dbReference type="NCBI Taxonomy" id="568076"/>
    <lineage>
        <taxon>Eukaryota</taxon>
        <taxon>Fungi</taxon>
        <taxon>Dikarya</taxon>
        <taxon>Ascomycota</taxon>
        <taxon>Pezizomycotina</taxon>
        <taxon>Sordariomycetes</taxon>
        <taxon>Hypocreomycetidae</taxon>
        <taxon>Hypocreales</taxon>
        <taxon>Clavicipitaceae</taxon>
        <taxon>Metarhizium</taxon>
    </lineage>
</organism>
<dbReference type="HOGENOM" id="CLU_097655_0_1_1"/>
<dbReference type="Proteomes" id="UP000030151">
    <property type="component" value="Unassembled WGS sequence"/>
</dbReference>
<sequence length="175" mass="19331">MSPPPPSPPGSPADESGESSFEDGDEQAGGDDTVTISDMGPRAQPPAQPQDSPPEARESHDYSTSSPSPPPADVAPFDWDYFESRYEKALQEADEEEKEILKEAEALAKFVDSGSQYFRVWASAASAHDDDRAVKRLRTRQRFVNLAEEKMAQKQKHYEEVVRAFESALALLKST</sequence>
<feature type="compositionally biased region" description="Pro residues" evidence="1">
    <location>
        <begin position="1"/>
        <end position="11"/>
    </location>
</feature>
<dbReference type="AlphaFoldDB" id="A0A0A1UXG9"/>
<evidence type="ECO:0000256" key="1">
    <source>
        <dbReference type="SAM" id="MobiDB-lite"/>
    </source>
</evidence>
<dbReference type="OrthoDB" id="5335351at2759"/>
<evidence type="ECO:0000313" key="3">
    <source>
        <dbReference type="Proteomes" id="UP000030151"/>
    </source>
</evidence>
<evidence type="ECO:0000313" key="2">
    <source>
        <dbReference type="EMBL" id="EXV02041.1"/>
    </source>
</evidence>
<comment type="caution">
    <text evidence="2">The sequence shown here is derived from an EMBL/GenBank/DDBJ whole genome shotgun (WGS) entry which is preliminary data.</text>
</comment>
<feature type="region of interest" description="Disordered" evidence="1">
    <location>
        <begin position="1"/>
        <end position="77"/>
    </location>
</feature>
<proteinExistence type="predicted"/>
<dbReference type="eggNOG" id="ENOG502SCKF">
    <property type="taxonomic scope" value="Eukaryota"/>
</dbReference>
<reference evidence="2 3" key="1">
    <citation type="submission" date="2014-02" db="EMBL/GenBank/DDBJ databases">
        <title>The genome sequence of the entomopathogenic fungus Metarhizium robertsii ARSEF 2575.</title>
        <authorList>
            <person name="Giuliano Garisto Donzelli B."/>
            <person name="Roe B.A."/>
            <person name="Macmil S.L."/>
            <person name="Krasnoff S.B."/>
            <person name="Gibson D.M."/>
        </authorList>
    </citation>
    <scope>NUCLEOTIDE SEQUENCE [LARGE SCALE GENOMIC DNA]</scope>
    <source>
        <strain evidence="2 3">ARSEF 2575</strain>
    </source>
</reference>
<accession>A0A0A1UXG9</accession>
<gene>
    <name evidence="2" type="ORF">X797_004877</name>
</gene>
<name>A0A0A1UXG9_9HYPO</name>